<comment type="caution">
    <text evidence="1">The sequence shown here is derived from an EMBL/GenBank/DDBJ whole genome shotgun (WGS) entry which is preliminary data.</text>
</comment>
<reference evidence="1 2" key="1">
    <citation type="submission" date="2023-07" db="EMBL/GenBank/DDBJ databases">
        <title>Genomic Encyclopedia of Type Strains, Phase IV (KMG-IV): sequencing the most valuable type-strain genomes for metagenomic binning, comparative biology and taxonomic classification.</title>
        <authorList>
            <person name="Goeker M."/>
        </authorList>
    </citation>
    <scope>NUCLEOTIDE SEQUENCE [LARGE SCALE GENOMIC DNA]</scope>
    <source>
        <strain evidence="1 2">DSM 46876</strain>
    </source>
</reference>
<dbReference type="AlphaFoldDB" id="A0AAJ1TJC5"/>
<gene>
    <name evidence="1" type="ORF">J2Z48_002181</name>
</gene>
<dbReference type="RefSeq" id="WP_307253358.1">
    <property type="nucleotide sequence ID" value="NZ_JAUSUV010000008.1"/>
</dbReference>
<protein>
    <submittedName>
        <fullName evidence="1">Uncharacterized protein</fullName>
    </submittedName>
</protein>
<dbReference type="Proteomes" id="UP001238450">
    <property type="component" value="Unassembled WGS sequence"/>
</dbReference>
<sequence>MSRAEQIDKRLLRISQEHLEIAKRAVARGATLKQVQEAHRKINKLRIERDQLMEERKQYPYFL</sequence>
<accession>A0AAJ1TJC5</accession>
<evidence type="ECO:0000313" key="1">
    <source>
        <dbReference type="EMBL" id="MDQ0417997.1"/>
    </source>
</evidence>
<proteinExistence type="predicted"/>
<name>A0AAJ1TJC5_9BACL</name>
<keyword evidence="2" id="KW-1185">Reference proteome</keyword>
<dbReference type="EMBL" id="JAUSUV010000008">
    <property type="protein sequence ID" value="MDQ0417997.1"/>
    <property type="molecule type" value="Genomic_DNA"/>
</dbReference>
<evidence type="ECO:0000313" key="2">
    <source>
        <dbReference type="Proteomes" id="UP001238450"/>
    </source>
</evidence>
<organism evidence="1 2">
    <name type="scientific">Croceifilum oryzae</name>
    <dbReference type="NCBI Taxonomy" id="1553429"/>
    <lineage>
        <taxon>Bacteria</taxon>
        <taxon>Bacillati</taxon>
        <taxon>Bacillota</taxon>
        <taxon>Bacilli</taxon>
        <taxon>Bacillales</taxon>
        <taxon>Thermoactinomycetaceae</taxon>
        <taxon>Croceifilum</taxon>
    </lineage>
</organism>